<proteinExistence type="predicted"/>
<comment type="caution">
    <text evidence="2">The sequence shown here is derived from an EMBL/GenBank/DDBJ whole genome shotgun (WGS) entry which is preliminary data.</text>
</comment>
<organism evidence="2 3">
    <name type="scientific">Ancylostoma ceylanicum</name>
    <dbReference type="NCBI Taxonomy" id="53326"/>
    <lineage>
        <taxon>Eukaryota</taxon>
        <taxon>Metazoa</taxon>
        <taxon>Ecdysozoa</taxon>
        <taxon>Nematoda</taxon>
        <taxon>Chromadorea</taxon>
        <taxon>Rhabditida</taxon>
        <taxon>Rhabditina</taxon>
        <taxon>Rhabditomorpha</taxon>
        <taxon>Strongyloidea</taxon>
        <taxon>Ancylostomatidae</taxon>
        <taxon>Ancylostomatinae</taxon>
        <taxon>Ancylostoma</taxon>
    </lineage>
</organism>
<feature type="region of interest" description="Disordered" evidence="1">
    <location>
        <begin position="97"/>
        <end position="121"/>
    </location>
</feature>
<dbReference type="AlphaFoldDB" id="A0A016UDH4"/>
<evidence type="ECO:0000313" key="2">
    <source>
        <dbReference type="EMBL" id="EYC12907.1"/>
    </source>
</evidence>
<keyword evidence="3" id="KW-1185">Reference proteome</keyword>
<dbReference type="EMBL" id="JARK01001381">
    <property type="protein sequence ID" value="EYC12907.1"/>
    <property type="molecule type" value="Genomic_DNA"/>
</dbReference>
<sequence length="138" mass="15727">MGADMRSEGEEQPERLKFYSHLVQNYKRVSGCTPRAMKLKADIVDPTFTIILYRVSHNYCSTMRRAQKKHQNTSAGDLSRKCSLSYGRIKDIGLPSGHIESRELDNDSISRNSRPHEGNGEAKSVYEATMIRIFRFVG</sequence>
<accession>A0A016UDH4</accession>
<dbReference type="Proteomes" id="UP000024635">
    <property type="component" value="Unassembled WGS sequence"/>
</dbReference>
<evidence type="ECO:0000313" key="3">
    <source>
        <dbReference type="Proteomes" id="UP000024635"/>
    </source>
</evidence>
<evidence type="ECO:0000256" key="1">
    <source>
        <dbReference type="SAM" id="MobiDB-lite"/>
    </source>
</evidence>
<gene>
    <name evidence="2" type="primary">Acey_s0045.g1152</name>
    <name evidence="2" type="ORF">Y032_0045g1152</name>
</gene>
<name>A0A016UDH4_9BILA</name>
<reference evidence="3" key="1">
    <citation type="journal article" date="2015" name="Nat. Genet.">
        <title>The genome and transcriptome of the zoonotic hookworm Ancylostoma ceylanicum identify infection-specific gene families.</title>
        <authorList>
            <person name="Schwarz E.M."/>
            <person name="Hu Y."/>
            <person name="Antoshechkin I."/>
            <person name="Miller M.M."/>
            <person name="Sternberg P.W."/>
            <person name="Aroian R.V."/>
        </authorList>
    </citation>
    <scope>NUCLEOTIDE SEQUENCE</scope>
    <source>
        <strain evidence="3">HY135</strain>
    </source>
</reference>
<protein>
    <submittedName>
        <fullName evidence="2">Uncharacterized protein</fullName>
    </submittedName>
</protein>